<name>A0A248JVE7_9PROT</name>
<dbReference type="Proteomes" id="UP000197153">
    <property type="component" value="Chromosome 2"/>
</dbReference>
<dbReference type="InterPro" id="IPR013154">
    <property type="entry name" value="ADH-like_N"/>
</dbReference>
<evidence type="ECO:0000259" key="1">
    <source>
        <dbReference type="SMART" id="SM00829"/>
    </source>
</evidence>
<sequence length="322" mass="33878">MKPMQAVRYHAYGDTRRLRLEEIPVPSPGPNEVLIRQEGSSVNPADWKFRAGWFRAWVPLSLPFVPGADIAGTVVDGGTGAAVTPGQAVFGMNPVPRGGAWADYVVAKVDSVAPAPRHMPLHEAAGLPLAGLTARMALFDHGDLRPGQRVLIHAAAGGVGCLAVQLAKRAGAEVIATCSAANRAFVTGLGADHVIDYRTEDFAAQLRDVDLVVDSVGGDVQRQSFAVLRSGGTLVTLDPAPLPADLAAARGIRALTVAVAPNQEGLREIAALVDTGHLRLPVNRVYPLKDAAQAMAHSETGQARGKILIRMRDDPHSGPDHG</sequence>
<dbReference type="PROSITE" id="PS01162">
    <property type="entry name" value="QOR_ZETA_CRYSTAL"/>
    <property type="match status" value="1"/>
</dbReference>
<dbReference type="SUPFAM" id="SSF51735">
    <property type="entry name" value="NAD(P)-binding Rossmann-fold domains"/>
    <property type="match status" value="1"/>
</dbReference>
<gene>
    <name evidence="2" type="ORF">Y958_14605</name>
</gene>
<accession>A0A248JVE7</accession>
<dbReference type="InterPro" id="IPR011032">
    <property type="entry name" value="GroES-like_sf"/>
</dbReference>
<dbReference type="Gene3D" id="3.40.50.720">
    <property type="entry name" value="NAD(P)-binding Rossmann-like Domain"/>
    <property type="match status" value="1"/>
</dbReference>
<dbReference type="PANTHER" id="PTHR44013">
    <property type="entry name" value="ZINC-TYPE ALCOHOL DEHYDROGENASE-LIKE PROTEIN C16A3.02C"/>
    <property type="match status" value="1"/>
</dbReference>
<keyword evidence="3" id="KW-1185">Reference proteome</keyword>
<dbReference type="GO" id="GO:0008270">
    <property type="term" value="F:zinc ion binding"/>
    <property type="evidence" value="ECO:0007669"/>
    <property type="project" value="InterPro"/>
</dbReference>
<dbReference type="SMART" id="SM00829">
    <property type="entry name" value="PKS_ER"/>
    <property type="match status" value="1"/>
</dbReference>
<organism evidence="2 3">
    <name type="scientific">Nitrospirillum viridazoti CBAmc</name>
    <dbReference type="NCBI Taxonomy" id="1441467"/>
    <lineage>
        <taxon>Bacteria</taxon>
        <taxon>Pseudomonadati</taxon>
        <taxon>Pseudomonadota</taxon>
        <taxon>Alphaproteobacteria</taxon>
        <taxon>Rhodospirillales</taxon>
        <taxon>Azospirillaceae</taxon>
        <taxon>Nitrospirillum</taxon>
        <taxon>Nitrospirillum viridazoti</taxon>
    </lineage>
</organism>
<dbReference type="SUPFAM" id="SSF50129">
    <property type="entry name" value="GroES-like"/>
    <property type="match status" value="1"/>
</dbReference>
<dbReference type="Pfam" id="PF13602">
    <property type="entry name" value="ADH_zinc_N_2"/>
    <property type="match status" value="1"/>
</dbReference>
<dbReference type="AlphaFoldDB" id="A0A248JVE7"/>
<dbReference type="GO" id="GO:0016491">
    <property type="term" value="F:oxidoreductase activity"/>
    <property type="evidence" value="ECO:0007669"/>
    <property type="project" value="InterPro"/>
</dbReference>
<dbReference type="EMBL" id="CP022111">
    <property type="protein sequence ID" value="ASG22194.1"/>
    <property type="molecule type" value="Genomic_DNA"/>
</dbReference>
<dbReference type="PANTHER" id="PTHR44013:SF1">
    <property type="entry name" value="ZINC-TYPE ALCOHOL DEHYDROGENASE-LIKE PROTEIN C16A3.02C"/>
    <property type="match status" value="1"/>
</dbReference>
<feature type="domain" description="Enoyl reductase (ER)" evidence="1">
    <location>
        <begin position="13"/>
        <end position="309"/>
    </location>
</feature>
<dbReference type="InterPro" id="IPR036291">
    <property type="entry name" value="NAD(P)-bd_dom_sf"/>
</dbReference>
<evidence type="ECO:0000313" key="3">
    <source>
        <dbReference type="Proteomes" id="UP000197153"/>
    </source>
</evidence>
<dbReference type="InterPro" id="IPR052733">
    <property type="entry name" value="Chloroplast_QOR"/>
</dbReference>
<protein>
    <recommendedName>
        <fullName evidence="1">Enoyl reductase (ER) domain-containing protein</fullName>
    </recommendedName>
</protein>
<dbReference type="CDD" id="cd05289">
    <property type="entry name" value="MDR_like_2"/>
    <property type="match status" value="1"/>
</dbReference>
<dbReference type="InterPro" id="IPR002364">
    <property type="entry name" value="Quin_OxRdtase/zeta-crystal_CS"/>
</dbReference>
<proteinExistence type="predicted"/>
<dbReference type="Pfam" id="PF08240">
    <property type="entry name" value="ADH_N"/>
    <property type="match status" value="1"/>
</dbReference>
<evidence type="ECO:0000313" key="2">
    <source>
        <dbReference type="EMBL" id="ASG22194.1"/>
    </source>
</evidence>
<dbReference type="KEGG" id="nao:Y958_14605"/>
<dbReference type="InterPro" id="IPR020843">
    <property type="entry name" value="ER"/>
</dbReference>
<dbReference type="Gene3D" id="3.90.180.10">
    <property type="entry name" value="Medium-chain alcohol dehydrogenases, catalytic domain"/>
    <property type="match status" value="1"/>
</dbReference>
<reference evidence="2 3" key="1">
    <citation type="submission" date="2017-06" db="EMBL/GenBank/DDBJ databases">
        <title>Complete genome sequence of Nitrospirillum amazonense strain CBAmC, an endophytic nitrogen-fixing and plant growth-promoting bacterium, isolated from sugarcane.</title>
        <authorList>
            <person name="Schwab S."/>
            <person name="dos Santos Teixeira K.R."/>
            <person name="Simoes Araujo J.L."/>
            <person name="Soares Vidal M."/>
            <person name="Borges de Freitas H.R."/>
            <person name="Rivello Crivelaro A.L."/>
            <person name="Bueno de Camargo Nunes A."/>
            <person name="dos Santos C.M."/>
            <person name="Palmeira da Silva Rosa D."/>
            <person name="da Silva Padilha D."/>
            <person name="da Silva E."/>
            <person name="Araujo Terra L."/>
            <person name="Soares Mendes V."/>
            <person name="Farinelli L."/>
            <person name="Magalhaes Cruz L."/>
            <person name="Baldani J.I."/>
        </authorList>
    </citation>
    <scope>NUCLEOTIDE SEQUENCE [LARGE SCALE GENOMIC DNA]</scope>
    <source>
        <strain evidence="2 3">CBAmC</strain>
    </source>
</reference>